<dbReference type="Proteomes" id="UP000092482">
    <property type="component" value="Chromosome"/>
</dbReference>
<sequence>MERRGDRGRAPRRPGHRPTLAGRHRADVHQPVRARTAGQVVQGGPRVEARLLSVVHLDVHATPGHRPTRRPTGRVLGLRVPDHYSDPIRTMSRGLARAVARNGAGQPRRHTCPQSPP</sequence>
<dbReference type="EMBL" id="CP014989">
    <property type="protein sequence ID" value="ANS78886.1"/>
    <property type="molecule type" value="Genomic_DNA"/>
</dbReference>
<protein>
    <submittedName>
        <fullName evidence="2">Uncharacterized protein</fullName>
    </submittedName>
</protein>
<keyword evidence="3" id="KW-1185">Reference proteome</keyword>
<accession>A0A1B1NBT4</accession>
<proteinExistence type="predicted"/>
<organism evidence="2 3">
    <name type="scientific">Serinicoccus hydrothermalis</name>
    <dbReference type="NCBI Taxonomy" id="1758689"/>
    <lineage>
        <taxon>Bacteria</taxon>
        <taxon>Bacillati</taxon>
        <taxon>Actinomycetota</taxon>
        <taxon>Actinomycetes</taxon>
        <taxon>Micrococcales</taxon>
        <taxon>Ornithinimicrobiaceae</taxon>
        <taxon>Serinicoccus</taxon>
    </lineage>
</organism>
<evidence type="ECO:0000313" key="2">
    <source>
        <dbReference type="EMBL" id="ANS78886.1"/>
    </source>
</evidence>
<evidence type="ECO:0000313" key="3">
    <source>
        <dbReference type="Proteomes" id="UP000092482"/>
    </source>
</evidence>
<dbReference type="STRING" id="1758689.SGUI_1490"/>
<feature type="region of interest" description="Disordered" evidence="1">
    <location>
        <begin position="1"/>
        <end position="30"/>
    </location>
</feature>
<dbReference type="AlphaFoldDB" id="A0A1B1NBT4"/>
<reference evidence="2 3" key="1">
    <citation type="submission" date="2016-03" db="EMBL/GenBank/DDBJ databases">
        <title>Shallow-sea hydrothermal system.</title>
        <authorList>
            <person name="Tang K."/>
        </authorList>
    </citation>
    <scope>NUCLEOTIDE SEQUENCE [LARGE SCALE GENOMIC DNA]</scope>
    <source>
        <strain evidence="2 3">JLT9</strain>
    </source>
</reference>
<dbReference type="KEGG" id="serj:SGUI_1490"/>
<gene>
    <name evidence="2" type="ORF">SGUI_1490</name>
</gene>
<evidence type="ECO:0000256" key="1">
    <source>
        <dbReference type="SAM" id="MobiDB-lite"/>
    </source>
</evidence>
<name>A0A1B1NBT4_9MICO</name>